<comment type="caution">
    <text evidence="2">The sequence shown here is derived from an EMBL/GenBank/DDBJ whole genome shotgun (WGS) entry which is preliminary data.</text>
</comment>
<evidence type="ECO:0000313" key="2">
    <source>
        <dbReference type="EMBL" id="MBI3127107.1"/>
    </source>
</evidence>
<proteinExistence type="predicted"/>
<dbReference type="AlphaFoldDB" id="A0A932MN13"/>
<dbReference type="Gene3D" id="3.90.1200.10">
    <property type="match status" value="1"/>
</dbReference>
<reference evidence="2" key="1">
    <citation type="submission" date="2020-07" db="EMBL/GenBank/DDBJ databases">
        <title>Huge and variable diversity of episymbiotic CPR bacteria and DPANN archaea in groundwater ecosystems.</title>
        <authorList>
            <person name="He C.Y."/>
            <person name="Keren R."/>
            <person name="Whittaker M."/>
            <person name="Farag I.F."/>
            <person name="Doudna J."/>
            <person name="Cate J.H.D."/>
            <person name="Banfield J.F."/>
        </authorList>
    </citation>
    <scope>NUCLEOTIDE SEQUENCE</scope>
    <source>
        <strain evidence="2">NC_groundwater_763_Ag_S-0.2um_68_21</strain>
    </source>
</reference>
<dbReference type="InterPro" id="IPR002575">
    <property type="entry name" value="Aminoglycoside_PTrfase"/>
</dbReference>
<organism evidence="2 3">
    <name type="scientific">Tectimicrobiota bacterium</name>
    <dbReference type="NCBI Taxonomy" id="2528274"/>
    <lineage>
        <taxon>Bacteria</taxon>
        <taxon>Pseudomonadati</taxon>
        <taxon>Nitrospinota/Tectimicrobiota group</taxon>
        <taxon>Candidatus Tectimicrobiota</taxon>
    </lineage>
</organism>
<dbReference type="EMBL" id="JACPUR010000015">
    <property type="protein sequence ID" value="MBI3127107.1"/>
    <property type="molecule type" value="Genomic_DNA"/>
</dbReference>
<accession>A0A932MN13</accession>
<evidence type="ECO:0000313" key="3">
    <source>
        <dbReference type="Proteomes" id="UP000782312"/>
    </source>
</evidence>
<dbReference type="InterPro" id="IPR011009">
    <property type="entry name" value="Kinase-like_dom_sf"/>
</dbReference>
<name>A0A932MN13_UNCTE</name>
<protein>
    <submittedName>
        <fullName evidence="2">Phosphotransferase</fullName>
    </submittedName>
</protein>
<dbReference type="SUPFAM" id="SSF56112">
    <property type="entry name" value="Protein kinase-like (PK-like)"/>
    <property type="match status" value="1"/>
</dbReference>
<dbReference type="Proteomes" id="UP000782312">
    <property type="component" value="Unassembled WGS sequence"/>
</dbReference>
<feature type="domain" description="Aminoglycoside phosphotransferase" evidence="1">
    <location>
        <begin position="35"/>
        <end position="267"/>
    </location>
</feature>
<gene>
    <name evidence="2" type="ORF">HYZ11_05850</name>
</gene>
<dbReference type="Gene3D" id="3.30.200.20">
    <property type="entry name" value="Phosphorylase Kinase, domain 1"/>
    <property type="match status" value="1"/>
</dbReference>
<sequence length="350" mass="37905">MTAPPAATLEADRALGRLRAMARERFGAAAEAAMLAGDASDRRYARLLHPGAAPGSSIGMILSSPFEPDELPFLEARAHFAALGQPVPELYAMDPAAGLILLEDGGARSLEDLWNASGWEAARPFYERAVDLLISLQEGKREAPGPALGRAFDPPFFSRELHHTRRWAFEGLLGVEAPEEALAPHFDALSEALCRQPFRLAHRDYHSRNLMAGEDGRLMVLDFQDARRGPALYDLASLVFDSYAGLPEAARAHLAARFHAGAPAAREIGGEGAFQAALARAGLQRNLKAIGTFAFQRVERGNAFYLPFIPPTVRSVRRHLSLLPERAALGRLLAPFLDALERSSSGRGGT</sequence>
<evidence type="ECO:0000259" key="1">
    <source>
        <dbReference type="Pfam" id="PF01636"/>
    </source>
</evidence>
<dbReference type="Pfam" id="PF01636">
    <property type="entry name" value="APH"/>
    <property type="match status" value="1"/>
</dbReference>